<name>A0AB38XMW9_9ACTO</name>
<gene>
    <name evidence="1" type="ORF">PIG85_07875</name>
</gene>
<proteinExistence type="predicted"/>
<reference evidence="1" key="1">
    <citation type="submission" date="2023-01" db="EMBL/GenBank/DDBJ databases">
        <title>Comparative Genomic Analysis of the Clinically-Derived Winkia Strain NY0527 Provides Evidence into the Taxonomic Reassignment of Winkia neuii and Characterizes Their Virulence Traits.</title>
        <authorList>
            <person name="Cai X."/>
            <person name="Peng Y."/>
            <person name="Li M."/>
            <person name="Qiu Y."/>
            <person name="Wang Y."/>
            <person name="Xu L."/>
            <person name="Hou Q."/>
        </authorList>
    </citation>
    <scope>NUCLEOTIDE SEQUENCE</scope>
    <source>
        <strain evidence="1">NY0527</strain>
    </source>
</reference>
<dbReference type="KEGG" id="wne:PIG85_07875"/>
<dbReference type="AlphaFoldDB" id="A0AB38XMW9"/>
<dbReference type="EMBL" id="CP116394">
    <property type="protein sequence ID" value="WCE45567.1"/>
    <property type="molecule type" value="Genomic_DNA"/>
</dbReference>
<protein>
    <submittedName>
        <fullName evidence="1">Uncharacterized protein</fullName>
    </submittedName>
</protein>
<accession>A0AB38XMW9</accession>
<evidence type="ECO:0000313" key="2">
    <source>
        <dbReference type="Proteomes" id="UP001211044"/>
    </source>
</evidence>
<organism evidence="1 2">
    <name type="scientific">Winkia neuii subsp. anitrata</name>
    <dbReference type="NCBI Taxonomy" id="29318"/>
    <lineage>
        <taxon>Bacteria</taxon>
        <taxon>Bacillati</taxon>
        <taxon>Actinomycetota</taxon>
        <taxon>Actinomycetes</taxon>
        <taxon>Actinomycetales</taxon>
        <taxon>Actinomycetaceae</taxon>
        <taxon>Winkia</taxon>
    </lineage>
</organism>
<dbReference type="Proteomes" id="UP001211044">
    <property type="component" value="Chromosome"/>
</dbReference>
<sequence>MGHHETLHHGKPAEMDIGVSHDAALCGMRRISLAVAVTTSAAQLLKSALSTLLSLLRPRPRLRHS</sequence>
<dbReference type="RefSeq" id="WP_271694424.1">
    <property type="nucleotide sequence ID" value="NZ_CP116394.1"/>
</dbReference>
<evidence type="ECO:0000313" key="1">
    <source>
        <dbReference type="EMBL" id="WCE45567.1"/>
    </source>
</evidence>